<feature type="transmembrane region" description="Helical" evidence="8">
    <location>
        <begin position="130"/>
        <end position="151"/>
    </location>
</feature>
<feature type="transmembrane region" description="Helical" evidence="8">
    <location>
        <begin position="39"/>
        <end position="62"/>
    </location>
</feature>
<keyword evidence="5 8" id="KW-0812">Transmembrane</keyword>
<feature type="domain" description="ABC transmembrane type-1" evidence="9">
    <location>
        <begin position="158"/>
        <end position="352"/>
    </location>
</feature>
<feature type="transmembrane region" description="Helical" evidence="8">
    <location>
        <begin position="308"/>
        <end position="325"/>
    </location>
</feature>
<dbReference type="PROSITE" id="PS50928">
    <property type="entry name" value="ABC_TM1"/>
    <property type="match status" value="1"/>
</dbReference>
<evidence type="ECO:0000313" key="10">
    <source>
        <dbReference type="EMBL" id="ROP84360.1"/>
    </source>
</evidence>
<organism evidence="10 11">
    <name type="scientific">Stella humosa</name>
    <dbReference type="NCBI Taxonomy" id="94"/>
    <lineage>
        <taxon>Bacteria</taxon>
        <taxon>Pseudomonadati</taxon>
        <taxon>Pseudomonadota</taxon>
        <taxon>Alphaproteobacteria</taxon>
        <taxon>Rhodospirillales</taxon>
        <taxon>Stellaceae</taxon>
        <taxon>Stella</taxon>
    </lineage>
</organism>
<dbReference type="SUPFAM" id="SSF161098">
    <property type="entry name" value="MetI-like"/>
    <property type="match status" value="1"/>
</dbReference>
<keyword evidence="4" id="KW-1003">Cell membrane</keyword>
<accession>A0A3N1L097</accession>
<dbReference type="GO" id="GO:0043190">
    <property type="term" value="C:ATP-binding cassette (ABC) transporter complex"/>
    <property type="evidence" value="ECO:0007669"/>
    <property type="project" value="InterPro"/>
</dbReference>
<evidence type="ECO:0000259" key="9">
    <source>
        <dbReference type="PROSITE" id="PS50928"/>
    </source>
</evidence>
<comment type="similarity">
    <text evidence="2">Belongs to the binding-protein-dependent transport system permease family. HisMQ subfamily.</text>
</comment>
<evidence type="ECO:0000256" key="5">
    <source>
        <dbReference type="ARBA" id="ARBA00022692"/>
    </source>
</evidence>
<dbReference type="InterPro" id="IPR043429">
    <property type="entry name" value="ArtM/GltK/GlnP/TcyL/YhdX-like"/>
</dbReference>
<dbReference type="GO" id="GO:0022857">
    <property type="term" value="F:transmembrane transporter activity"/>
    <property type="evidence" value="ECO:0007669"/>
    <property type="project" value="InterPro"/>
</dbReference>
<dbReference type="AlphaFoldDB" id="A0A3N1L097"/>
<dbReference type="Pfam" id="PF00528">
    <property type="entry name" value="BPD_transp_1"/>
    <property type="match status" value="1"/>
</dbReference>
<feature type="transmembrane region" description="Helical" evidence="8">
    <location>
        <begin position="337"/>
        <end position="353"/>
    </location>
</feature>
<sequence>MATGSFAIEGGGPPRPPPPVARGVVGWVRRNLLANPFDAVVTVLLGLAIAWLVPRAFAWAVVDAVWYTPDGSACRAAAGACWAIIAEKHRLILFGTYPYGEQWRGAAVIALFVGLIGLSAIDRIPLRLRLAAWAAASVAILVLMLGGLFGLQPVGTHLWGGLPLTIVIFVATVAGGMPLAVLLALGRQSELPAIRAVSVGIVEVVRGLPLIAVLFVASLIFPLFVPPELSVDKLVRAIIGMIIFFGAYAAEIVRGGLQAIPAGQHEAARALGLGYHPRMRLVVLPQALALVVPALLNDIIRAFKNTTFVAILGLFDVLGAAKVALEDPVWVRYAPEVYIFIFLLYLLFCLAFSRRGMAIERRLAGRRR</sequence>
<dbReference type="Proteomes" id="UP000278222">
    <property type="component" value="Unassembled WGS sequence"/>
</dbReference>
<evidence type="ECO:0000256" key="2">
    <source>
        <dbReference type="ARBA" id="ARBA00010072"/>
    </source>
</evidence>
<dbReference type="Gene3D" id="1.10.3720.10">
    <property type="entry name" value="MetI-like"/>
    <property type="match status" value="1"/>
</dbReference>
<evidence type="ECO:0000256" key="6">
    <source>
        <dbReference type="ARBA" id="ARBA00022989"/>
    </source>
</evidence>
<dbReference type="NCBIfam" id="TIGR01726">
    <property type="entry name" value="HEQRo_perm_3TM"/>
    <property type="match status" value="1"/>
</dbReference>
<dbReference type="CDD" id="cd06261">
    <property type="entry name" value="TM_PBP2"/>
    <property type="match status" value="1"/>
</dbReference>
<comment type="subcellular location">
    <subcellularLocation>
        <location evidence="1">Cell inner membrane</location>
        <topology evidence="1">Multi-pass membrane protein</topology>
    </subcellularLocation>
    <subcellularLocation>
        <location evidence="8">Cell membrane</location>
        <topology evidence="8">Multi-pass membrane protein</topology>
    </subcellularLocation>
</comment>
<feature type="transmembrane region" description="Helical" evidence="8">
    <location>
        <begin position="163"/>
        <end position="186"/>
    </location>
</feature>
<dbReference type="PANTHER" id="PTHR30614">
    <property type="entry name" value="MEMBRANE COMPONENT OF AMINO ACID ABC TRANSPORTER"/>
    <property type="match status" value="1"/>
</dbReference>
<dbReference type="PANTHER" id="PTHR30614:SF41">
    <property type="entry name" value="INNER MEMBRANE AMINO-ACID ABC TRANSPORTER PERMEASE PROTEIN YHDY"/>
    <property type="match status" value="1"/>
</dbReference>
<evidence type="ECO:0000256" key="4">
    <source>
        <dbReference type="ARBA" id="ARBA00022475"/>
    </source>
</evidence>
<keyword evidence="6 8" id="KW-1133">Transmembrane helix</keyword>
<gene>
    <name evidence="10" type="ORF">EDC65_3711</name>
</gene>
<evidence type="ECO:0000313" key="11">
    <source>
        <dbReference type="Proteomes" id="UP000278222"/>
    </source>
</evidence>
<dbReference type="EMBL" id="RJKX01000015">
    <property type="protein sequence ID" value="ROP84360.1"/>
    <property type="molecule type" value="Genomic_DNA"/>
</dbReference>
<comment type="caution">
    <text evidence="10">The sequence shown here is derived from an EMBL/GenBank/DDBJ whole genome shotgun (WGS) entry which is preliminary data.</text>
</comment>
<evidence type="ECO:0000256" key="7">
    <source>
        <dbReference type="ARBA" id="ARBA00023136"/>
    </source>
</evidence>
<evidence type="ECO:0000256" key="1">
    <source>
        <dbReference type="ARBA" id="ARBA00004429"/>
    </source>
</evidence>
<dbReference type="InterPro" id="IPR000515">
    <property type="entry name" value="MetI-like"/>
</dbReference>
<dbReference type="RefSeq" id="WP_123692231.1">
    <property type="nucleotide sequence ID" value="NZ_AP019700.1"/>
</dbReference>
<feature type="transmembrane region" description="Helical" evidence="8">
    <location>
        <begin position="207"/>
        <end position="225"/>
    </location>
</feature>
<keyword evidence="7 8" id="KW-0472">Membrane</keyword>
<dbReference type="InterPro" id="IPR010065">
    <property type="entry name" value="AA_ABC_transptr_permease_3TM"/>
</dbReference>
<dbReference type="OrthoDB" id="7190458at2"/>
<dbReference type="GO" id="GO:0006865">
    <property type="term" value="P:amino acid transport"/>
    <property type="evidence" value="ECO:0007669"/>
    <property type="project" value="TreeGrafter"/>
</dbReference>
<name>A0A3N1L097_9PROT</name>
<reference evidence="10 11" key="1">
    <citation type="submission" date="2018-11" db="EMBL/GenBank/DDBJ databases">
        <title>Genomic Encyclopedia of Type Strains, Phase IV (KMG-IV): sequencing the most valuable type-strain genomes for metagenomic binning, comparative biology and taxonomic classification.</title>
        <authorList>
            <person name="Goeker M."/>
        </authorList>
    </citation>
    <scope>NUCLEOTIDE SEQUENCE [LARGE SCALE GENOMIC DNA]</scope>
    <source>
        <strain evidence="10 11">DSM 5900</strain>
    </source>
</reference>
<proteinExistence type="inferred from homology"/>
<evidence type="ECO:0000256" key="3">
    <source>
        <dbReference type="ARBA" id="ARBA00022448"/>
    </source>
</evidence>
<feature type="transmembrane region" description="Helical" evidence="8">
    <location>
        <begin position="103"/>
        <end position="121"/>
    </location>
</feature>
<evidence type="ECO:0000256" key="8">
    <source>
        <dbReference type="RuleBase" id="RU363032"/>
    </source>
</evidence>
<keyword evidence="3 8" id="KW-0813">Transport</keyword>
<dbReference type="InterPro" id="IPR035906">
    <property type="entry name" value="MetI-like_sf"/>
</dbReference>
<keyword evidence="11" id="KW-1185">Reference proteome</keyword>
<protein>
    <submittedName>
        <fullName evidence="10">General L-amino acid transport system permease protein</fullName>
    </submittedName>
</protein>